<feature type="signal peptide" evidence="1">
    <location>
        <begin position="1"/>
        <end position="26"/>
    </location>
</feature>
<evidence type="ECO:0000313" key="2">
    <source>
        <dbReference type="EMBL" id="MBA1156654.1"/>
    </source>
</evidence>
<evidence type="ECO:0000256" key="1">
    <source>
        <dbReference type="SAM" id="SignalP"/>
    </source>
</evidence>
<reference evidence="2 3" key="1">
    <citation type="submission" date="2020-07" db="EMBL/GenBank/DDBJ databases">
        <title>Draft genome and description of Microvirga mediterraneensis Marseille-Q2068 sp. nov.</title>
        <authorList>
            <person name="Boxberger M."/>
        </authorList>
    </citation>
    <scope>NUCLEOTIDE SEQUENCE [LARGE SCALE GENOMIC DNA]</scope>
    <source>
        <strain evidence="2 3">Marseille-Q2068</strain>
    </source>
</reference>
<organism evidence="2 3">
    <name type="scientific">Microvirga mediterraneensis</name>
    <dbReference type="NCBI Taxonomy" id="2754695"/>
    <lineage>
        <taxon>Bacteria</taxon>
        <taxon>Pseudomonadati</taxon>
        <taxon>Pseudomonadota</taxon>
        <taxon>Alphaproteobacteria</taxon>
        <taxon>Hyphomicrobiales</taxon>
        <taxon>Methylobacteriaceae</taxon>
        <taxon>Microvirga</taxon>
    </lineage>
</organism>
<proteinExistence type="predicted"/>
<dbReference type="PROSITE" id="PS51257">
    <property type="entry name" value="PROKAR_LIPOPROTEIN"/>
    <property type="match status" value="1"/>
</dbReference>
<keyword evidence="1" id="KW-0732">Signal</keyword>
<dbReference type="RefSeq" id="WP_181052193.1">
    <property type="nucleotide sequence ID" value="NZ_JACDXJ010000001.1"/>
</dbReference>
<protein>
    <recommendedName>
        <fullName evidence="4">Lipoprotein</fullName>
    </recommendedName>
</protein>
<dbReference type="Proteomes" id="UP000572984">
    <property type="component" value="Unassembled WGS sequence"/>
</dbReference>
<feature type="chain" id="PRO_5032323209" description="Lipoprotein" evidence="1">
    <location>
        <begin position="27"/>
        <end position="128"/>
    </location>
</feature>
<keyword evidence="3" id="KW-1185">Reference proteome</keyword>
<evidence type="ECO:0008006" key="4">
    <source>
        <dbReference type="Google" id="ProtNLM"/>
    </source>
</evidence>
<name>A0A838BLV3_9HYPH</name>
<dbReference type="EMBL" id="JACDXJ010000001">
    <property type="protein sequence ID" value="MBA1156654.1"/>
    <property type="molecule type" value="Genomic_DNA"/>
</dbReference>
<gene>
    <name evidence="2" type="ORF">H0S73_11010</name>
</gene>
<accession>A0A838BLV3</accession>
<dbReference type="AlphaFoldDB" id="A0A838BLV3"/>
<evidence type="ECO:0000313" key="3">
    <source>
        <dbReference type="Proteomes" id="UP000572984"/>
    </source>
</evidence>
<sequence>MVMHVKVLSGVAFVALVLAGCTSTSSAPPAPAMMASAPAPSASLGPKIDGPVLGPDGQCTVRAWGTATAIEPGITECDLVRLKGKPATDVLVGESGKGQREVQVLYSEPGGRELYFFVNNRLDRVVKP</sequence>
<comment type="caution">
    <text evidence="2">The sequence shown here is derived from an EMBL/GenBank/DDBJ whole genome shotgun (WGS) entry which is preliminary data.</text>
</comment>